<evidence type="ECO:0000256" key="6">
    <source>
        <dbReference type="SAM" id="Phobius"/>
    </source>
</evidence>
<evidence type="ECO:0000259" key="7">
    <source>
        <dbReference type="Pfam" id="PF25917"/>
    </source>
</evidence>
<comment type="subcellular location">
    <subcellularLocation>
        <location evidence="1">Membrane</location>
        <topology evidence="1">Single-pass membrane protein</topology>
    </subcellularLocation>
</comment>
<dbReference type="Proteomes" id="UP000283329">
    <property type="component" value="Unassembled WGS sequence"/>
</dbReference>
<feature type="coiled-coil region" evidence="5">
    <location>
        <begin position="179"/>
        <end position="208"/>
    </location>
</feature>
<dbReference type="InterPro" id="IPR030190">
    <property type="entry name" value="MacA_alpha-hairpin_sf"/>
</dbReference>
<feature type="domain" description="Multidrug resistance protein MdtA-like barrel-sandwich hybrid" evidence="7">
    <location>
        <begin position="53"/>
        <end position="249"/>
    </location>
</feature>
<organism evidence="9 10">
    <name type="scientific">Bacteroides ovatus</name>
    <dbReference type="NCBI Taxonomy" id="28116"/>
    <lineage>
        <taxon>Bacteria</taxon>
        <taxon>Pseudomonadati</taxon>
        <taxon>Bacteroidota</taxon>
        <taxon>Bacteroidia</taxon>
        <taxon>Bacteroidales</taxon>
        <taxon>Bacteroidaceae</taxon>
        <taxon>Bacteroides</taxon>
    </lineage>
</organism>
<dbReference type="Pfam" id="PF25954">
    <property type="entry name" value="Beta-barrel_RND_2"/>
    <property type="match status" value="1"/>
</dbReference>
<protein>
    <submittedName>
        <fullName evidence="9">HlyD family secretion protein</fullName>
    </submittedName>
</protein>
<gene>
    <name evidence="9" type="ORF">DW206_16535</name>
</gene>
<dbReference type="GO" id="GO:1990961">
    <property type="term" value="P:xenobiotic detoxification by transmembrane export across the plasma membrane"/>
    <property type="evidence" value="ECO:0007669"/>
    <property type="project" value="InterPro"/>
</dbReference>
<evidence type="ECO:0000313" key="10">
    <source>
        <dbReference type="Proteomes" id="UP000283329"/>
    </source>
</evidence>
<evidence type="ECO:0000259" key="8">
    <source>
        <dbReference type="Pfam" id="PF25954"/>
    </source>
</evidence>
<dbReference type="AlphaFoldDB" id="A0A414WXQ1"/>
<keyword evidence="4 6" id="KW-0472">Membrane</keyword>
<dbReference type="InterPro" id="IPR058792">
    <property type="entry name" value="Beta-barrel_RND_2"/>
</dbReference>
<dbReference type="GO" id="GO:0019898">
    <property type="term" value="C:extrinsic component of membrane"/>
    <property type="evidence" value="ECO:0007669"/>
    <property type="project" value="InterPro"/>
</dbReference>
<accession>A0A414WXQ1</accession>
<keyword evidence="5" id="KW-0175">Coiled coil</keyword>
<dbReference type="PANTHER" id="PTHR30386:SF26">
    <property type="entry name" value="TRANSPORT PROTEIN COMB"/>
    <property type="match status" value="1"/>
</dbReference>
<keyword evidence="2 6" id="KW-0812">Transmembrane</keyword>
<evidence type="ECO:0000256" key="5">
    <source>
        <dbReference type="SAM" id="Coils"/>
    </source>
</evidence>
<feature type="domain" description="CusB-like beta-barrel" evidence="8">
    <location>
        <begin position="254"/>
        <end position="292"/>
    </location>
</feature>
<keyword evidence="3 6" id="KW-1133">Transmembrane helix</keyword>
<dbReference type="GO" id="GO:1990195">
    <property type="term" value="C:macrolide transmembrane transporter complex"/>
    <property type="evidence" value="ECO:0007669"/>
    <property type="project" value="InterPro"/>
</dbReference>
<evidence type="ECO:0000313" key="9">
    <source>
        <dbReference type="EMBL" id="RHH43594.1"/>
    </source>
</evidence>
<evidence type="ECO:0000256" key="1">
    <source>
        <dbReference type="ARBA" id="ARBA00004167"/>
    </source>
</evidence>
<dbReference type="Pfam" id="PF25917">
    <property type="entry name" value="BSH_RND"/>
    <property type="match status" value="1"/>
</dbReference>
<dbReference type="Gene3D" id="2.40.50.100">
    <property type="match status" value="1"/>
</dbReference>
<reference evidence="9 10" key="1">
    <citation type="submission" date="2018-08" db="EMBL/GenBank/DDBJ databases">
        <title>A genome reference for cultivated species of the human gut microbiota.</title>
        <authorList>
            <person name="Zou Y."/>
            <person name="Xue W."/>
            <person name="Luo G."/>
        </authorList>
    </citation>
    <scope>NUCLEOTIDE SEQUENCE [LARGE SCALE GENOMIC DNA]</scope>
    <source>
        <strain evidence="9 10">AM17-48</strain>
    </source>
</reference>
<evidence type="ECO:0000256" key="3">
    <source>
        <dbReference type="ARBA" id="ARBA00022989"/>
    </source>
</evidence>
<dbReference type="Gene3D" id="2.40.30.170">
    <property type="match status" value="1"/>
</dbReference>
<name>A0A414WXQ1_BACOV</name>
<dbReference type="InterPro" id="IPR050739">
    <property type="entry name" value="MFP"/>
</dbReference>
<comment type="caution">
    <text evidence="9">The sequence shown here is derived from an EMBL/GenBank/DDBJ whole genome shotgun (WGS) entry which is preliminary data.</text>
</comment>
<dbReference type="EMBL" id="QRJR01000016">
    <property type="protein sequence ID" value="RHH43594.1"/>
    <property type="molecule type" value="Genomic_DNA"/>
</dbReference>
<dbReference type="SUPFAM" id="SSF111369">
    <property type="entry name" value="HlyD-like secretion proteins"/>
    <property type="match status" value="2"/>
</dbReference>
<dbReference type="InterPro" id="IPR058625">
    <property type="entry name" value="MdtA-like_BSH"/>
</dbReference>
<dbReference type="PANTHER" id="PTHR30386">
    <property type="entry name" value="MEMBRANE FUSION SUBUNIT OF EMRAB-TOLC MULTIDRUG EFFLUX PUMP"/>
    <property type="match status" value="1"/>
</dbReference>
<evidence type="ECO:0000256" key="2">
    <source>
        <dbReference type="ARBA" id="ARBA00022692"/>
    </source>
</evidence>
<proteinExistence type="predicted"/>
<evidence type="ECO:0000256" key="4">
    <source>
        <dbReference type="ARBA" id="ARBA00023136"/>
    </source>
</evidence>
<feature type="transmembrane region" description="Helical" evidence="6">
    <location>
        <begin position="14"/>
        <end position="32"/>
    </location>
</feature>
<sequence length="349" mass="40087">MEKAHLRKKKINRLVRVFTVILLVGIGYYTAFRMLHWGNVEFTENAQVKQLVVPVNNRIQGYIREITFNEYQPVCKGDTLIIIEDEQYRLQLSEAEVQYQQALTEQTEIELALMSAVNDINVAESNIEKAKIEKENSFTTYSRYQRLLEKEAVTRELFDHARTDYDVKKTQYETLLKGQKNVILKKKQQEQKLKQVEAQIRLAELKRETASLHLSYTVVIAPCDGVIGRKNIQVGQLVQNGQTLVDIVDSREKWITANFRESQIAHIREGQKVEIKADAYPGESFTGIVQSLSDATGAAFSLIPQDNATGNFVKVEQRIPVRIEFDAQTSQECLKRLRAGMNVECLIRY</sequence>
<dbReference type="Gene3D" id="6.10.140.1990">
    <property type="match status" value="1"/>
</dbReference>
<dbReference type="RefSeq" id="WP_118299609.1">
    <property type="nucleotide sequence ID" value="NZ_BAABYV010000001.1"/>
</dbReference>